<feature type="domain" description="6-phosphogluconate dehydrogenase NADP-binding" evidence="7">
    <location>
        <begin position="6"/>
        <end position="165"/>
    </location>
</feature>
<dbReference type="InterPro" id="IPR011548">
    <property type="entry name" value="HIBADH"/>
</dbReference>
<dbReference type="InterPro" id="IPR015815">
    <property type="entry name" value="HIBADH-related"/>
</dbReference>
<keyword evidence="3 6" id="KW-0560">Oxidoreductase</keyword>
<dbReference type="Gene3D" id="1.10.1040.10">
    <property type="entry name" value="N-(1-d-carboxylethyl)-l-norvaline Dehydrogenase, domain 2"/>
    <property type="match status" value="1"/>
</dbReference>
<dbReference type="AlphaFoldDB" id="A0AAW8R1E4"/>
<comment type="pathway">
    <text evidence="6">Amino-acid degradation; L-valine degradation.</text>
</comment>
<dbReference type="InterPro" id="IPR029154">
    <property type="entry name" value="HIBADH-like_NADP-bd"/>
</dbReference>
<dbReference type="SUPFAM" id="SSF48179">
    <property type="entry name" value="6-phosphogluconate dehydrogenase C-terminal domain-like"/>
    <property type="match status" value="1"/>
</dbReference>
<organism evidence="9 10">
    <name type="scientific">Brumicola blandensis</name>
    <dbReference type="NCBI Taxonomy" id="3075611"/>
    <lineage>
        <taxon>Bacteria</taxon>
        <taxon>Pseudomonadati</taxon>
        <taxon>Pseudomonadota</taxon>
        <taxon>Gammaproteobacteria</taxon>
        <taxon>Alteromonadales</taxon>
        <taxon>Alteromonadaceae</taxon>
        <taxon>Brumicola</taxon>
    </lineage>
</organism>
<evidence type="ECO:0000256" key="6">
    <source>
        <dbReference type="RuleBase" id="RU910714"/>
    </source>
</evidence>
<evidence type="ECO:0000259" key="7">
    <source>
        <dbReference type="Pfam" id="PF03446"/>
    </source>
</evidence>
<evidence type="ECO:0000256" key="1">
    <source>
        <dbReference type="ARBA" id="ARBA00009080"/>
    </source>
</evidence>
<dbReference type="PANTHER" id="PTHR22981">
    <property type="entry name" value="3-HYDROXYISOBUTYRATE DEHYDROGENASE-RELATED"/>
    <property type="match status" value="1"/>
</dbReference>
<dbReference type="EMBL" id="JAVRIE010000001">
    <property type="protein sequence ID" value="MDT0581670.1"/>
    <property type="molecule type" value="Genomic_DNA"/>
</dbReference>
<dbReference type="Pfam" id="PF03446">
    <property type="entry name" value="NAD_binding_2"/>
    <property type="match status" value="1"/>
</dbReference>
<dbReference type="SUPFAM" id="SSF51735">
    <property type="entry name" value="NAD(P)-binding Rossmann-fold domains"/>
    <property type="match status" value="1"/>
</dbReference>
<gene>
    <name evidence="9" type="primary">mmsB</name>
    <name evidence="9" type="ORF">RM544_03895</name>
</gene>
<accession>A0AAW8R1E4</accession>
<dbReference type="InterPro" id="IPR002204">
    <property type="entry name" value="3-OH-isobutyrate_DH-rel_CS"/>
</dbReference>
<dbReference type="PROSITE" id="PS00895">
    <property type="entry name" value="3_HYDROXYISOBUT_DH"/>
    <property type="match status" value="1"/>
</dbReference>
<comment type="caution">
    <text evidence="9">The sequence shown here is derived from an EMBL/GenBank/DDBJ whole genome shotgun (WGS) entry which is preliminary data.</text>
</comment>
<dbReference type="EC" id="1.1.1.31" evidence="6"/>
<reference evidence="9 10" key="1">
    <citation type="submission" date="2023-09" db="EMBL/GenBank/DDBJ databases">
        <authorList>
            <person name="Rey-Velasco X."/>
        </authorList>
    </citation>
    <scope>NUCLEOTIDE SEQUENCE [LARGE SCALE GENOMIC DNA]</scope>
    <source>
        <strain evidence="9 10">W409</strain>
    </source>
</reference>
<dbReference type="RefSeq" id="WP_311360449.1">
    <property type="nucleotide sequence ID" value="NZ_JAVRIE010000001.1"/>
</dbReference>
<proteinExistence type="inferred from homology"/>
<keyword evidence="4 6" id="KW-0520">NAD</keyword>
<keyword evidence="2 6" id="KW-0101">Branched-chain amino acid catabolism</keyword>
<dbReference type="InterPro" id="IPR013328">
    <property type="entry name" value="6PGD_dom2"/>
</dbReference>
<evidence type="ECO:0000313" key="9">
    <source>
        <dbReference type="EMBL" id="MDT0581670.1"/>
    </source>
</evidence>
<dbReference type="PANTHER" id="PTHR22981:SF7">
    <property type="entry name" value="3-HYDROXYISOBUTYRATE DEHYDROGENASE, MITOCHONDRIAL"/>
    <property type="match status" value="1"/>
</dbReference>
<dbReference type="GO" id="GO:0051287">
    <property type="term" value="F:NAD binding"/>
    <property type="evidence" value="ECO:0007669"/>
    <property type="project" value="InterPro"/>
</dbReference>
<dbReference type="Proteomes" id="UP001249020">
    <property type="component" value="Unassembled WGS sequence"/>
</dbReference>
<dbReference type="PIRSF" id="PIRSF000103">
    <property type="entry name" value="HIBADH"/>
    <property type="match status" value="1"/>
</dbReference>
<dbReference type="Pfam" id="PF14833">
    <property type="entry name" value="NAD_binding_11"/>
    <property type="match status" value="1"/>
</dbReference>
<dbReference type="NCBIfam" id="TIGR01692">
    <property type="entry name" value="HIBADH"/>
    <property type="match status" value="1"/>
</dbReference>
<protein>
    <recommendedName>
        <fullName evidence="6">3-hydroxyisobutyrate dehydrogenase</fullName>
        <shortName evidence="6">HIBADH</shortName>
        <ecNumber evidence="6">1.1.1.31</ecNumber>
    </recommendedName>
</protein>
<dbReference type="GO" id="GO:0050661">
    <property type="term" value="F:NADP binding"/>
    <property type="evidence" value="ECO:0007669"/>
    <property type="project" value="InterPro"/>
</dbReference>
<feature type="active site" evidence="5">
    <location>
        <position position="174"/>
    </location>
</feature>
<name>A0AAW8R1E4_9ALTE</name>
<evidence type="ECO:0000259" key="8">
    <source>
        <dbReference type="Pfam" id="PF14833"/>
    </source>
</evidence>
<dbReference type="FunFam" id="1.10.1040.10:FF:000006">
    <property type="entry name" value="3-hydroxyisobutyrate dehydrogenase"/>
    <property type="match status" value="1"/>
</dbReference>
<dbReference type="GO" id="GO:0008442">
    <property type="term" value="F:3-hydroxyisobutyrate dehydrogenase activity"/>
    <property type="evidence" value="ECO:0007669"/>
    <property type="project" value="UniProtKB-EC"/>
</dbReference>
<evidence type="ECO:0000256" key="2">
    <source>
        <dbReference type="ARBA" id="ARBA00022456"/>
    </source>
</evidence>
<dbReference type="InterPro" id="IPR008927">
    <property type="entry name" value="6-PGluconate_DH-like_C_sf"/>
</dbReference>
<feature type="domain" description="3-hydroxyisobutyrate dehydrogenase-like NAD-binding" evidence="8">
    <location>
        <begin position="168"/>
        <end position="293"/>
    </location>
</feature>
<comment type="similarity">
    <text evidence="1 6">Belongs to the HIBADH-related family.</text>
</comment>
<keyword evidence="10" id="KW-1185">Reference proteome</keyword>
<dbReference type="InterPro" id="IPR006115">
    <property type="entry name" value="6PGDH_NADP-bd"/>
</dbReference>
<evidence type="ECO:0000256" key="3">
    <source>
        <dbReference type="ARBA" id="ARBA00023002"/>
    </source>
</evidence>
<dbReference type="Gene3D" id="3.40.50.720">
    <property type="entry name" value="NAD(P)-binding Rossmann-like Domain"/>
    <property type="match status" value="1"/>
</dbReference>
<sequence>MNNNTKIAFFGLGNMGASMAKNLVSAGFQVSVYDLVEAQVKSLVDVGAIGADTPAQACEGAQIVISMLPAGKHVESLYFGPQGLVENIQANALFIDCSTIESNAAISIGRKLNDSGHRFVDAPVSGGVAGAAAGTLTFIVGGHEADFQQAKPVLENMGKNIFHAGAVGAGQVAKICNNMLLAILMAGTSEALQMAIDNGLDPKVMSDIMLQSSGRNWTLELYNPCPGVMETVPSSNNYQGGFMVDLMNKDLGLAMNTASQHNSVTPMGALAKSLFQLHGNAGNGKLDFSSIFKSFKH</sequence>
<dbReference type="GO" id="GO:0009083">
    <property type="term" value="P:branched-chain amino acid catabolic process"/>
    <property type="evidence" value="ECO:0007669"/>
    <property type="project" value="UniProtKB-KW"/>
</dbReference>
<evidence type="ECO:0000313" key="10">
    <source>
        <dbReference type="Proteomes" id="UP001249020"/>
    </source>
</evidence>
<evidence type="ECO:0000256" key="5">
    <source>
        <dbReference type="PIRSR" id="PIRSR000103-1"/>
    </source>
</evidence>
<dbReference type="InterPro" id="IPR036291">
    <property type="entry name" value="NAD(P)-bd_dom_sf"/>
</dbReference>
<comment type="catalytic activity">
    <reaction evidence="6">
        <text>3-hydroxy-2-methylpropanoate + NAD(+) = 2-methyl-3-oxopropanoate + NADH + H(+)</text>
        <dbReference type="Rhea" id="RHEA:17681"/>
        <dbReference type="ChEBI" id="CHEBI:11805"/>
        <dbReference type="ChEBI" id="CHEBI:15378"/>
        <dbReference type="ChEBI" id="CHEBI:57540"/>
        <dbReference type="ChEBI" id="CHEBI:57700"/>
        <dbReference type="ChEBI" id="CHEBI:57945"/>
        <dbReference type="EC" id="1.1.1.31"/>
    </reaction>
</comment>
<evidence type="ECO:0000256" key="4">
    <source>
        <dbReference type="ARBA" id="ARBA00023027"/>
    </source>
</evidence>